<dbReference type="InterPro" id="IPR036873">
    <property type="entry name" value="Rhodanese-like_dom_sf"/>
</dbReference>
<sequence length="448" mass="50263">MKIEQFKDNGLSHYSFAILSECENKIVLIDPARDIAPYLSYAKKHAATIIGVIETHPHADFVSGHLELHQQTGATIYCSQLSGALYPHQTFDSGDTIEFGNIKLKALNTPGHSMDSISIVLEHQGKDKVVFTGDTLFIGDCGRPDLREKAGNQTAKREEQAKQMYHSLREKLMLLDDEVWVYPAHGAGTLCGKALSEADRSTIGAEKRSNWSLQEMTEEQFVKTLLKEQPFIPSYFAYDVELNRHGAKNLQASFNNFPIGLPYKINTNIFIVDTRPEKDFKNGHLPKSVNIQNGGKFETWLGSIFVPEEFFYLVAESDEMLKEVIGKTAKIGYELFIEAAFVIETGNEKAAQLDLDNFKIQQENYTIIDVRNKGEVQAYPYFDQAINIPLYELRTRLAEIPSNKPILVHCAGGYRSAAGSSIIENAFDGKTEVYNLGEAISNSFRQDL</sequence>
<dbReference type="FunFam" id="3.60.15.10:FF:000030">
    <property type="entry name" value="Metallo-beta-lactamase family protein"/>
    <property type="match status" value="1"/>
</dbReference>
<dbReference type="Proteomes" id="UP000071561">
    <property type="component" value="Chromosome"/>
</dbReference>
<dbReference type="RefSeq" id="WP_068400448.1">
    <property type="nucleotide sequence ID" value="NZ_CP014504.1"/>
</dbReference>
<dbReference type="AlphaFoldDB" id="A0A127VDQ7"/>
<dbReference type="GO" id="GO:0070813">
    <property type="term" value="P:hydrogen sulfide metabolic process"/>
    <property type="evidence" value="ECO:0007669"/>
    <property type="project" value="TreeGrafter"/>
</dbReference>
<dbReference type="PANTHER" id="PTHR43084:SF1">
    <property type="entry name" value="PERSULFIDE DIOXYGENASE ETHE1, MITOCHONDRIAL"/>
    <property type="match status" value="1"/>
</dbReference>
<keyword evidence="3" id="KW-0378">Hydrolase</keyword>
<gene>
    <name evidence="3" type="ORF">AY601_2167</name>
</gene>
<evidence type="ECO:0000259" key="2">
    <source>
        <dbReference type="PROSITE" id="PS50206"/>
    </source>
</evidence>
<dbReference type="KEGG" id="pcm:AY601_2167"/>
<dbReference type="EMBL" id="CP014504">
    <property type="protein sequence ID" value="AMP99068.1"/>
    <property type="molecule type" value="Genomic_DNA"/>
</dbReference>
<keyword evidence="4" id="KW-1185">Reference proteome</keyword>
<protein>
    <submittedName>
        <fullName evidence="3">MBL fold metallo-hydrolase</fullName>
    </submittedName>
</protein>
<accession>A0A127VDQ7</accession>
<dbReference type="CDD" id="cd07724">
    <property type="entry name" value="POD-like_MBL-fold"/>
    <property type="match status" value="1"/>
</dbReference>
<dbReference type="SMART" id="SM00450">
    <property type="entry name" value="RHOD"/>
    <property type="match status" value="1"/>
</dbReference>
<feature type="domain" description="Rhodanese" evidence="2">
    <location>
        <begin position="361"/>
        <end position="439"/>
    </location>
</feature>
<keyword evidence="1" id="KW-0479">Metal-binding</keyword>
<proteinExistence type="predicted"/>
<feature type="domain" description="Rhodanese" evidence="2">
    <location>
        <begin position="265"/>
        <end position="304"/>
    </location>
</feature>
<dbReference type="Gene3D" id="3.40.250.10">
    <property type="entry name" value="Rhodanese-like domain"/>
    <property type="match status" value="2"/>
</dbReference>
<dbReference type="PATRIC" id="fig|188932.3.peg.2270"/>
<dbReference type="SUPFAM" id="SSF52821">
    <property type="entry name" value="Rhodanese/Cell cycle control phosphatase"/>
    <property type="match status" value="2"/>
</dbReference>
<dbReference type="InterPro" id="IPR001763">
    <property type="entry name" value="Rhodanese-like_dom"/>
</dbReference>
<evidence type="ECO:0000313" key="4">
    <source>
        <dbReference type="Proteomes" id="UP000071561"/>
    </source>
</evidence>
<dbReference type="InterPro" id="IPR044528">
    <property type="entry name" value="POD-like_MBL-fold"/>
</dbReference>
<dbReference type="InterPro" id="IPR051682">
    <property type="entry name" value="Mito_Persulfide_Diox"/>
</dbReference>
<reference evidence="3 4" key="1">
    <citation type="submission" date="2016-03" db="EMBL/GenBank/DDBJ databases">
        <title>Complete genome sequence of Pedobacter cryoconitis PAMC 27485.</title>
        <authorList>
            <person name="Lee J."/>
            <person name="Kim O.-S."/>
        </authorList>
    </citation>
    <scope>NUCLEOTIDE SEQUENCE [LARGE SCALE GENOMIC DNA]</scope>
    <source>
        <strain evidence="3 4">PAMC 27485</strain>
    </source>
</reference>
<dbReference type="InterPro" id="IPR001279">
    <property type="entry name" value="Metallo-B-lactamas"/>
</dbReference>
<dbReference type="GO" id="GO:0046872">
    <property type="term" value="F:metal ion binding"/>
    <property type="evidence" value="ECO:0007669"/>
    <property type="project" value="UniProtKB-KW"/>
</dbReference>
<dbReference type="InterPro" id="IPR036866">
    <property type="entry name" value="RibonucZ/Hydroxyglut_hydro"/>
</dbReference>
<dbReference type="SUPFAM" id="SSF56281">
    <property type="entry name" value="Metallo-hydrolase/oxidoreductase"/>
    <property type="match status" value="1"/>
</dbReference>
<evidence type="ECO:0000256" key="1">
    <source>
        <dbReference type="ARBA" id="ARBA00022723"/>
    </source>
</evidence>
<dbReference type="SMART" id="SM00849">
    <property type="entry name" value="Lactamase_B"/>
    <property type="match status" value="1"/>
</dbReference>
<name>A0A127VDQ7_9SPHI</name>
<organism evidence="3 4">
    <name type="scientific">Pedobacter cryoconitis</name>
    <dbReference type="NCBI Taxonomy" id="188932"/>
    <lineage>
        <taxon>Bacteria</taxon>
        <taxon>Pseudomonadati</taxon>
        <taxon>Bacteroidota</taxon>
        <taxon>Sphingobacteriia</taxon>
        <taxon>Sphingobacteriales</taxon>
        <taxon>Sphingobacteriaceae</taxon>
        <taxon>Pedobacter</taxon>
    </lineage>
</organism>
<dbReference type="PROSITE" id="PS50206">
    <property type="entry name" value="RHODANESE_3"/>
    <property type="match status" value="2"/>
</dbReference>
<evidence type="ECO:0000313" key="3">
    <source>
        <dbReference type="EMBL" id="AMP99068.1"/>
    </source>
</evidence>
<dbReference type="GO" id="GO:0050313">
    <property type="term" value="F:sulfur dioxygenase activity"/>
    <property type="evidence" value="ECO:0007669"/>
    <property type="project" value="InterPro"/>
</dbReference>
<dbReference type="GO" id="GO:0006749">
    <property type="term" value="P:glutathione metabolic process"/>
    <property type="evidence" value="ECO:0007669"/>
    <property type="project" value="InterPro"/>
</dbReference>
<dbReference type="Pfam" id="PF00581">
    <property type="entry name" value="Rhodanese"/>
    <property type="match status" value="1"/>
</dbReference>
<dbReference type="GO" id="GO:0016787">
    <property type="term" value="F:hydrolase activity"/>
    <property type="evidence" value="ECO:0007669"/>
    <property type="project" value="UniProtKB-KW"/>
</dbReference>
<dbReference type="OrthoDB" id="9784009at2"/>
<dbReference type="PANTHER" id="PTHR43084">
    <property type="entry name" value="PERSULFIDE DIOXYGENASE ETHE1"/>
    <property type="match status" value="1"/>
</dbReference>
<dbReference type="Gene3D" id="3.60.15.10">
    <property type="entry name" value="Ribonuclease Z/Hydroxyacylglutathione hydrolase-like"/>
    <property type="match status" value="1"/>
</dbReference>
<dbReference type="Pfam" id="PF00753">
    <property type="entry name" value="Lactamase_B"/>
    <property type="match status" value="1"/>
</dbReference>